<comment type="caution">
    <text evidence="1">The sequence shown here is derived from an EMBL/GenBank/DDBJ whole genome shotgun (WGS) entry which is preliminary data.</text>
</comment>
<name>A0ABT5RSU2_9BURK</name>
<dbReference type="InterPro" id="IPR034756">
    <property type="entry name" value="T2SSM_b"/>
</dbReference>
<protein>
    <submittedName>
        <fullName evidence="1">Type II secretion system protein GspM</fullName>
    </submittedName>
</protein>
<dbReference type="Proteomes" id="UP001148932">
    <property type="component" value="Unassembled WGS sequence"/>
</dbReference>
<reference evidence="1" key="1">
    <citation type="submission" date="2022-10" db="EMBL/GenBank/DDBJ databases">
        <title>Description of microaerobic benzene degrading bacteria.</title>
        <authorList>
            <person name="Bedics A."/>
            <person name="Tancsics A."/>
            <person name="Banerjee S."/>
        </authorList>
    </citation>
    <scope>NUCLEOTIDE SEQUENCE</scope>
    <source>
        <strain evidence="1">D2M1</strain>
    </source>
</reference>
<organism evidence="1 2">
    <name type="scientific">Acidovorax benzenivorans</name>
    <dbReference type="NCBI Taxonomy" id="2987520"/>
    <lineage>
        <taxon>Bacteria</taxon>
        <taxon>Pseudomonadati</taxon>
        <taxon>Pseudomonadota</taxon>
        <taxon>Betaproteobacteria</taxon>
        <taxon>Burkholderiales</taxon>
        <taxon>Comamonadaceae</taxon>
        <taxon>Acidovorax</taxon>
    </lineage>
</organism>
<dbReference type="EMBL" id="JAPCKI010000002">
    <property type="protein sequence ID" value="MDD2176775.1"/>
    <property type="molecule type" value="Genomic_DNA"/>
</dbReference>
<accession>A0ABT5RSU2</accession>
<proteinExistence type="predicted"/>
<keyword evidence="2" id="KW-1185">Reference proteome</keyword>
<dbReference type="NCBIfam" id="NF040576">
    <property type="entry name" value="T2SS_GspM_XpsM"/>
    <property type="match status" value="1"/>
</dbReference>
<gene>
    <name evidence="1" type="primary">gspM</name>
    <name evidence="1" type="ORF">OIN59_04965</name>
</gene>
<evidence type="ECO:0000313" key="2">
    <source>
        <dbReference type="Proteomes" id="UP001148932"/>
    </source>
</evidence>
<sequence length="184" mass="19918">MNKNIWLRHAITVLLVGLVISVLGAALTYRTLWNRYDNALVQLEPRSERLEGVVDAGAEIEALLSSAGEAVSPWLHPSGDAAQNEIQQQLRKMIMASGSTLVSSQVALEPASDGKLARIRVTATVTGEWTKLVSFMESLQIHRPPFWVRTVNITRDGASSGAGPQSARLALQLEAPLAPEKTTP</sequence>
<dbReference type="RefSeq" id="WP_274107704.1">
    <property type="nucleotide sequence ID" value="NZ_JAPCKI010000002.1"/>
</dbReference>
<dbReference type="Pfam" id="PF10741">
    <property type="entry name" value="T2SSM_b"/>
    <property type="match status" value="1"/>
</dbReference>
<evidence type="ECO:0000313" key="1">
    <source>
        <dbReference type="EMBL" id="MDD2176775.1"/>
    </source>
</evidence>